<dbReference type="Proteomes" id="UP001165136">
    <property type="component" value="Unassembled WGS sequence"/>
</dbReference>
<keyword evidence="2" id="KW-1185">Reference proteome</keyword>
<evidence type="ECO:0000313" key="2">
    <source>
        <dbReference type="Proteomes" id="UP001165136"/>
    </source>
</evidence>
<dbReference type="AlphaFoldDB" id="A0A9W6VFV8"/>
<gene>
    <name evidence="1" type="ORF">Atai01_25060</name>
</gene>
<proteinExistence type="predicted"/>
<sequence>MAPSVSRYTFDRCHDGASGAINLEISRSLNRGPTGGRPEKGIARAPEGLVRLKENAYAFPCGEILSLDYAALADTDPVRDRVQVLVSRPDVRSICCIGQ</sequence>
<reference evidence="1" key="1">
    <citation type="submission" date="2023-03" db="EMBL/GenBank/DDBJ databases">
        <title>Amycolatopsis taiwanensis NBRC 103393.</title>
        <authorList>
            <person name="Ichikawa N."/>
            <person name="Sato H."/>
            <person name="Tonouchi N."/>
        </authorList>
    </citation>
    <scope>NUCLEOTIDE SEQUENCE</scope>
    <source>
        <strain evidence="1">NBRC 103393</strain>
    </source>
</reference>
<protein>
    <submittedName>
        <fullName evidence="1">Uncharacterized protein</fullName>
    </submittedName>
</protein>
<organism evidence="1 2">
    <name type="scientific">Amycolatopsis taiwanensis</name>
    <dbReference type="NCBI Taxonomy" id="342230"/>
    <lineage>
        <taxon>Bacteria</taxon>
        <taxon>Bacillati</taxon>
        <taxon>Actinomycetota</taxon>
        <taxon>Actinomycetes</taxon>
        <taxon>Pseudonocardiales</taxon>
        <taxon>Pseudonocardiaceae</taxon>
        <taxon>Amycolatopsis</taxon>
    </lineage>
</organism>
<dbReference type="EMBL" id="BSTI01000005">
    <property type="protein sequence ID" value="GLY65887.1"/>
    <property type="molecule type" value="Genomic_DNA"/>
</dbReference>
<comment type="caution">
    <text evidence="1">The sequence shown here is derived from an EMBL/GenBank/DDBJ whole genome shotgun (WGS) entry which is preliminary data.</text>
</comment>
<accession>A0A9W6VFV8</accession>
<evidence type="ECO:0000313" key="1">
    <source>
        <dbReference type="EMBL" id="GLY65887.1"/>
    </source>
</evidence>
<name>A0A9W6VFV8_9PSEU</name>